<dbReference type="SMART" id="SM00345">
    <property type="entry name" value="HTH_GNTR"/>
    <property type="match status" value="1"/>
</dbReference>
<evidence type="ECO:0000256" key="2">
    <source>
        <dbReference type="ARBA" id="ARBA00022898"/>
    </source>
</evidence>
<dbReference type="Proteomes" id="UP000256845">
    <property type="component" value="Unassembled WGS sequence"/>
</dbReference>
<evidence type="ECO:0000313" key="8">
    <source>
        <dbReference type="Proteomes" id="UP000256845"/>
    </source>
</evidence>
<dbReference type="PANTHER" id="PTHR46577:SF1">
    <property type="entry name" value="HTH-TYPE TRANSCRIPTIONAL REGULATORY PROTEIN GABR"/>
    <property type="match status" value="1"/>
</dbReference>
<keyword evidence="8" id="KW-1185">Reference proteome</keyword>
<dbReference type="Gene3D" id="3.40.640.10">
    <property type="entry name" value="Type I PLP-dependent aspartate aminotransferase-like (Major domain)"/>
    <property type="match status" value="1"/>
</dbReference>
<dbReference type="PROSITE" id="PS50949">
    <property type="entry name" value="HTH_GNTR"/>
    <property type="match status" value="1"/>
</dbReference>
<dbReference type="CDD" id="cd00609">
    <property type="entry name" value="AAT_like"/>
    <property type="match status" value="1"/>
</dbReference>
<dbReference type="GO" id="GO:0003700">
    <property type="term" value="F:DNA-binding transcription factor activity"/>
    <property type="evidence" value="ECO:0007669"/>
    <property type="project" value="InterPro"/>
</dbReference>
<dbReference type="InterPro" id="IPR000524">
    <property type="entry name" value="Tscrpt_reg_HTH_GntR"/>
</dbReference>
<protein>
    <submittedName>
        <fullName evidence="7">GntR family transcriptional regulator</fullName>
    </submittedName>
</protein>
<gene>
    <name evidence="7" type="ORF">DFP90_12219</name>
</gene>
<evidence type="ECO:0000313" key="7">
    <source>
        <dbReference type="EMBL" id="RED43400.1"/>
    </source>
</evidence>
<dbReference type="Gene3D" id="1.10.10.10">
    <property type="entry name" value="Winged helix-like DNA-binding domain superfamily/Winged helix DNA-binding domain"/>
    <property type="match status" value="1"/>
</dbReference>
<evidence type="ECO:0000256" key="5">
    <source>
        <dbReference type="ARBA" id="ARBA00023163"/>
    </source>
</evidence>
<dbReference type="InterPro" id="IPR036390">
    <property type="entry name" value="WH_DNA-bd_sf"/>
</dbReference>
<sequence>MKSAIEDGRLPAGTKLPPHRDLAHDIGISVHTVSKAYEGLRRQGLVGSHVGRGTYVLDPGRPSQQPFLMDRDPNGIIDLSISRPVYDPYHAKVMDGTLRNLPEGLDHDTYLACRPNVGLKAHRESGVKWLRRCGLETKPENIIMTNGVCNGMTTALATIAHYGDTVVTEDIAHHLIISLCAYFGLKLKGLQTDQDGIVPEAFEKACKAQEVKVLFTVPTQANPTVTTVPDERRRKLAEIARHHDVTIIEDDVWGPLMTDRPVPISMLAPERSIYLTSFSKCTLSGLRAGYMVAPDQLIPALTGRMLVFNWMATPLVTEIASRWVEDGTAEELVAWQRRELALRHAVVAEEMAEFDWRGNPAALHFWLRLPETWTPEAFVEHAQALGVAVAPPRPFAAPECKTPHAVRVSLGGAHSASSFRRGLKLLSNLLKRRPDPIAQPF</sequence>
<dbReference type="SUPFAM" id="SSF53383">
    <property type="entry name" value="PLP-dependent transferases"/>
    <property type="match status" value="1"/>
</dbReference>
<keyword evidence="2" id="KW-0663">Pyridoxal phosphate</keyword>
<comment type="similarity">
    <text evidence="1">In the C-terminal section; belongs to the class-I pyridoxal-phosphate-dependent aminotransferase family.</text>
</comment>
<dbReference type="AlphaFoldDB" id="A0A3D9H1M3"/>
<dbReference type="GO" id="GO:0030170">
    <property type="term" value="F:pyridoxal phosphate binding"/>
    <property type="evidence" value="ECO:0007669"/>
    <property type="project" value="InterPro"/>
</dbReference>
<evidence type="ECO:0000256" key="4">
    <source>
        <dbReference type="ARBA" id="ARBA00023125"/>
    </source>
</evidence>
<evidence type="ECO:0000256" key="1">
    <source>
        <dbReference type="ARBA" id="ARBA00005384"/>
    </source>
</evidence>
<accession>A0A3D9H1M3</accession>
<dbReference type="Gene3D" id="3.90.1150.10">
    <property type="entry name" value="Aspartate Aminotransferase, domain 1"/>
    <property type="match status" value="1"/>
</dbReference>
<proteinExistence type="inferred from homology"/>
<dbReference type="SUPFAM" id="SSF46785">
    <property type="entry name" value="Winged helix' DNA-binding domain"/>
    <property type="match status" value="1"/>
</dbReference>
<dbReference type="EMBL" id="QRDW01000022">
    <property type="protein sequence ID" value="RED43400.1"/>
    <property type="molecule type" value="Genomic_DNA"/>
</dbReference>
<dbReference type="Pfam" id="PF00392">
    <property type="entry name" value="GntR"/>
    <property type="match status" value="1"/>
</dbReference>
<dbReference type="InterPro" id="IPR015422">
    <property type="entry name" value="PyrdxlP-dep_Trfase_small"/>
</dbReference>
<name>A0A3D9H1M3_9PROT</name>
<dbReference type="InterPro" id="IPR015424">
    <property type="entry name" value="PyrdxlP-dep_Trfase"/>
</dbReference>
<dbReference type="GO" id="GO:0003677">
    <property type="term" value="F:DNA binding"/>
    <property type="evidence" value="ECO:0007669"/>
    <property type="project" value="UniProtKB-KW"/>
</dbReference>
<dbReference type="CDD" id="cd07377">
    <property type="entry name" value="WHTH_GntR"/>
    <property type="match status" value="1"/>
</dbReference>
<dbReference type="Pfam" id="PF00155">
    <property type="entry name" value="Aminotran_1_2"/>
    <property type="match status" value="1"/>
</dbReference>
<keyword evidence="4" id="KW-0238">DNA-binding</keyword>
<dbReference type="InterPro" id="IPR004839">
    <property type="entry name" value="Aminotransferase_I/II_large"/>
</dbReference>
<dbReference type="InterPro" id="IPR036388">
    <property type="entry name" value="WH-like_DNA-bd_sf"/>
</dbReference>
<comment type="caution">
    <text evidence="7">The sequence shown here is derived from an EMBL/GenBank/DDBJ whole genome shotgun (WGS) entry which is preliminary data.</text>
</comment>
<organism evidence="7 8">
    <name type="scientific">Aestuariispira insulae</name>
    <dbReference type="NCBI Taxonomy" id="1461337"/>
    <lineage>
        <taxon>Bacteria</taxon>
        <taxon>Pseudomonadati</taxon>
        <taxon>Pseudomonadota</taxon>
        <taxon>Alphaproteobacteria</taxon>
        <taxon>Rhodospirillales</taxon>
        <taxon>Kiloniellaceae</taxon>
        <taxon>Aestuariispira</taxon>
    </lineage>
</organism>
<reference evidence="7 8" key="1">
    <citation type="submission" date="2018-07" db="EMBL/GenBank/DDBJ databases">
        <title>Genomic Encyclopedia of Type Strains, Phase III (KMG-III): the genomes of soil and plant-associated and newly described type strains.</title>
        <authorList>
            <person name="Whitman W."/>
        </authorList>
    </citation>
    <scope>NUCLEOTIDE SEQUENCE [LARGE SCALE GENOMIC DNA]</scope>
    <source>
        <strain evidence="7 8">CECT 8488</strain>
    </source>
</reference>
<evidence type="ECO:0000256" key="3">
    <source>
        <dbReference type="ARBA" id="ARBA00023015"/>
    </source>
</evidence>
<evidence type="ECO:0000259" key="6">
    <source>
        <dbReference type="PROSITE" id="PS50949"/>
    </source>
</evidence>
<feature type="domain" description="HTH gntR-type" evidence="6">
    <location>
        <begin position="1"/>
        <end position="59"/>
    </location>
</feature>
<dbReference type="PANTHER" id="PTHR46577">
    <property type="entry name" value="HTH-TYPE TRANSCRIPTIONAL REGULATORY PROTEIN GABR"/>
    <property type="match status" value="1"/>
</dbReference>
<keyword evidence="3" id="KW-0805">Transcription regulation</keyword>
<keyword evidence="5" id="KW-0804">Transcription</keyword>
<dbReference type="InterPro" id="IPR015421">
    <property type="entry name" value="PyrdxlP-dep_Trfase_major"/>
</dbReference>
<dbReference type="InterPro" id="IPR051446">
    <property type="entry name" value="HTH_trans_reg/aminotransferase"/>
</dbReference>